<evidence type="ECO:0000256" key="1">
    <source>
        <dbReference type="ARBA" id="ARBA00006962"/>
    </source>
</evidence>
<proteinExistence type="inferred from homology"/>
<keyword evidence="3" id="KW-1185">Reference proteome</keyword>
<gene>
    <name evidence="2" type="ORF">SAMN05216388_102732</name>
</gene>
<evidence type="ECO:0000313" key="2">
    <source>
        <dbReference type="EMBL" id="SEP01838.1"/>
    </source>
</evidence>
<dbReference type="SUPFAM" id="SSF53756">
    <property type="entry name" value="UDP-Glycosyltransferase/glycogen phosphorylase"/>
    <property type="match status" value="1"/>
</dbReference>
<dbReference type="EMBL" id="FOCX01000027">
    <property type="protein sequence ID" value="SEP01838.1"/>
    <property type="molecule type" value="Genomic_DNA"/>
</dbReference>
<name>A0A1H8UGV9_9EURY</name>
<organism evidence="2 3">
    <name type="scientific">Halorientalis persicus</name>
    <dbReference type="NCBI Taxonomy" id="1367881"/>
    <lineage>
        <taxon>Archaea</taxon>
        <taxon>Methanobacteriati</taxon>
        <taxon>Methanobacteriota</taxon>
        <taxon>Stenosarchaea group</taxon>
        <taxon>Halobacteria</taxon>
        <taxon>Halobacteriales</taxon>
        <taxon>Haloarculaceae</taxon>
        <taxon>Halorientalis</taxon>
    </lineage>
</organism>
<reference evidence="3" key="1">
    <citation type="submission" date="2016-10" db="EMBL/GenBank/DDBJ databases">
        <authorList>
            <person name="Varghese N."/>
            <person name="Submissions S."/>
        </authorList>
    </citation>
    <scope>NUCLEOTIDE SEQUENCE [LARGE SCALE GENOMIC DNA]</scope>
    <source>
        <strain evidence="3">IBRC-M 10043</strain>
    </source>
</reference>
<dbReference type="GO" id="GO:0016757">
    <property type="term" value="F:glycosyltransferase activity"/>
    <property type="evidence" value="ECO:0007669"/>
    <property type="project" value="TreeGrafter"/>
</dbReference>
<dbReference type="PANTHER" id="PTHR21015:SF22">
    <property type="entry name" value="GLYCOSYLTRANSFERASE"/>
    <property type="match status" value="1"/>
</dbReference>
<dbReference type="PANTHER" id="PTHR21015">
    <property type="entry name" value="UDP-N-ACETYLGLUCOSAMINE--N-ACETYLMURAMYL-(PENTAPEPTIDE) PYROPHOSPHORYL-UNDECAPRENOL N-ACETYLGLUCOSAMINE TRANSFERASE 1"/>
    <property type="match status" value="1"/>
</dbReference>
<sequence length="316" mass="34716">MTEKVAIVYWCDGAGHAARSIPVANELQSRGVEVAMAGGGKGKKFVEINGYDHPDLTTVTVEGSTPLEFLEHTAFDLIPSAARRMREVYQWLKEEDPDKLVTDDVFAGLAAAKLGIEFYRIDHLTEDLLDPVWRGPLKIYNEISLQFAEGIIVTSLWADEPDPEGITRVGPLAQDGEVEEEVEPFDVLINPGTHGENFDEIRERLEADGLDVRSVTDDDWDITPAMTPYTGAADVVVCTGFSSIADTVVAGTPCVIYPFLPFQEALAEEAERKNIDGIAHATDVTEVVESVRRFRDSEESPEYENGAPAFADIVLD</sequence>
<dbReference type="RefSeq" id="WP_092663459.1">
    <property type="nucleotide sequence ID" value="NZ_FOCX01000027.1"/>
</dbReference>
<keyword evidence="2" id="KW-0808">Transferase</keyword>
<dbReference type="Gene3D" id="3.40.50.2000">
    <property type="entry name" value="Glycogen Phosphorylase B"/>
    <property type="match status" value="2"/>
</dbReference>
<dbReference type="OrthoDB" id="46222at2157"/>
<evidence type="ECO:0000313" key="3">
    <source>
        <dbReference type="Proteomes" id="UP000198775"/>
    </source>
</evidence>
<protein>
    <submittedName>
        <fullName evidence="2">UDP:flavonoid glycosyltransferase YjiC, YdhE family</fullName>
    </submittedName>
</protein>
<comment type="similarity">
    <text evidence="1">Belongs to the glycosyltransferase 28 family.</text>
</comment>
<dbReference type="Proteomes" id="UP000198775">
    <property type="component" value="Unassembled WGS sequence"/>
</dbReference>
<dbReference type="AlphaFoldDB" id="A0A1H8UGV9"/>
<accession>A0A1H8UGV9</accession>